<keyword evidence="4 5" id="KW-0694">RNA-binding</keyword>
<dbReference type="PANTHER" id="PTHR22807:SF34">
    <property type="entry name" value="TRNA (CYTOSINE(72)-C(5))-METHYLTRANSFERASE NSUN6"/>
    <property type="match status" value="1"/>
</dbReference>
<dbReference type="InterPro" id="IPR023267">
    <property type="entry name" value="RCMT"/>
</dbReference>
<evidence type="ECO:0000256" key="1">
    <source>
        <dbReference type="ARBA" id="ARBA00022603"/>
    </source>
</evidence>
<keyword evidence="8" id="KW-1185">Reference proteome</keyword>
<protein>
    <submittedName>
        <fullName evidence="7">Methyltransferase-like 3</fullName>
    </submittedName>
</protein>
<keyword evidence="3 5" id="KW-0949">S-adenosyl-L-methionine</keyword>
<organism evidence="7 8">
    <name type="scientific">Homarus americanus</name>
    <name type="common">American lobster</name>
    <dbReference type="NCBI Taxonomy" id="6706"/>
    <lineage>
        <taxon>Eukaryota</taxon>
        <taxon>Metazoa</taxon>
        <taxon>Ecdysozoa</taxon>
        <taxon>Arthropoda</taxon>
        <taxon>Crustacea</taxon>
        <taxon>Multicrustacea</taxon>
        <taxon>Malacostraca</taxon>
        <taxon>Eumalacostraca</taxon>
        <taxon>Eucarida</taxon>
        <taxon>Decapoda</taxon>
        <taxon>Pleocyemata</taxon>
        <taxon>Astacidea</taxon>
        <taxon>Nephropoidea</taxon>
        <taxon>Nephropidae</taxon>
        <taxon>Homarus</taxon>
    </lineage>
</organism>
<name>A0A8J5MJE0_HOMAM</name>
<feature type="binding site" evidence="5">
    <location>
        <position position="297"/>
    </location>
    <ligand>
        <name>S-adenosyl-L-methionine</name>
        <dbReference type="ChEBI" id="CHEBI:59789"/>
    </ligand>
</feature>
<evidence type="ECO:0000256" key="3">
    <source>
        <dbReference type="ARBA" id="ARBA00022691"/>
    </source>
</evidence>
<dbReference type="GO" id="GO:0003723">
    <property type="term" value="F:RNA binding"/>
    <property type="evidence" value="ECO:0007669"/>
    <property type="project" value="UniProtKB-UniRule"/>
</dbReference>
<comment type="similarity">
    <text evidence="5">Belongs to the class I-like SAM-binding methyltransferase superfamily. RsmB/NOP family.</text>
</comment>
<accession>A0A8J5MJE0</accession>
<feature type="binding site" evidence="5">
    <location>
        <position position="391"/>
    </location>
    <ligand>
        <name>S-adenosyl-L-methionine</name>
        <dbReference type="ChEBI" id="CHEBI:59789"/>
    </ligand>
</feature>
<evidence type="ECO:0000313" key="8">
    <source>
        <dbReference type="Proteomes" id="UP000747542"/>
    </source>
</evidence>
<dbReference type="InterPro" id="IPR001678">
    <property type="entry name" value="MeTrfase_RsmB-F_NOP2_dom"/>
</dbReference>
<reference evidence="7" key="1">
    <citation type="journal article" date="2021" name="Sci. Adv.">
        <title>The American lobster genome reveals insights on longevity, neural, and immune adaptations.</title>
        <authorList>
            <person name="Polinski J.M."/>
            <person name="Zimin A.V."/>
            <person name="Clark K.F."/>
            <person name="Kohn A.B."/>
            <person name="Sadowski N."/>
            <person name="Timp W."/>
            <person name="Ptitsyn A."/>
            <person name="Khanna P."/>
            <person name="Romanova D.Y."/>
            <person name="Williams P."/>
            <person name="Greenwood S.J."/>
            <person name="Moroz L.L."/>
            <person name="Walt D.R."/>
            <person name="Bodnar A.G."/>
        </authorList>
    </citation>
    <scope>NUCLEOTIDE SEQUENCE</scope>
    <source>
        <strain evidence="7">GMGI-L3</strain>
    </source>
</reference>
<dbReference type="InterPro" id="IPR049560">
    <property type="entry name" value="MeTrfase_RsmB-F_NOP2_cat"/>
</dbReference>
<evidence type="ECO:0000256" key="4">
    <source>
        <dbReference type="ARBA" id="ARBA00022884"/>
    </source>
</evidence>
<dbReference type="CDD" id="cd21150">
    <property type="entry name" value="PUA_NSun6-like"/>
    <property type="match status" value="1"/>
</dbReference>
<feature type="domain" description="SAM-dependent MTase RsmB/NOP-type" evidence="6">
    <location>
        <begin position="174"/>
        <end position="520"/>
    </location>
</feature>
<evidence type="ECO:0000256" key="5">
    <source>
        <dbReference type="PROSITE-ProRule" id="PRU01023"/>
    </source>
</evidence>
<sequence>MAGAECLSSKEQYILGEFNPLLPEVTDYLRKSLRSVTHNYDNEASKNQEDNTCIKKPFITDFNEFHHDIDKALTSLSLPPRFTTVRVNLLKTNVSEAVALVEEQLRLQHVGKSTPLPLVYQHHKLPDLLVVESHGIQKVKPATKEVVVGRMCGSAVLRGAEVFAPGVLGATPDLQVGDAVAVFADLNDTCLRGCKDFRGSKMFLGNGTALQSRKELFQASKSTGVAVSMKEQIFDSPSLGSCHLNLLFLQNLPSVLCGHILNPSKHMKVLDMCAAPGGKTTHIAMLMCNTGQVIAVDRSHNKIEQIRSNAHRLSLTNITAYKYDSTNLILTSDDKNLKSDEEKGGEVFNKIPSNINVDKICSELANSAEDLKFSSPAPPYAPSSFKWILLDAPCSGLGQRPQSHTKTNIKELHSFPVVQRKLLKTAVELLEPGGKLVYSTCTIVTEENEKMVKWLLDKFPNVELINTTPKLGKPGLPHCGLTKEQCEKVQRFGPFPYTNVHVQHVDEDTIGFFVAAFKKLC</sequence>
<dbReference type="PROSITE" id="PS50890">
    <property type="entry name" value="PUA"/>
    <property type="match status" value="1"/>
</dbReference>
<feature type="binding site" evidence="5">
    <location>
        <position position="324"/>
    </location>
    <ligand>
        <name>S-adenosyl-L-methionine</name>
        <dbReference type="ChEBI" id="CHEBI:59789"/>
    </ligand>
</feature>
<keyword evidence="1 5" id="KW-0489">Methyltransferase</keyword>
<dbReference type="OrthoDB" id="260824at2759"/>
<dbReference type="GO" id="GO:0008173">
    <property type="term" value="F:RNA methyltransferase activity"/>
    <property type="evidence" value="ECO:0007669"/>
    <property type="project" value="InterPro"/>
</dbReference>
<gene>
    <name evidence="7" type="primary">Mt-L3</name>
    <name evidence="7" type="ORF">Hamer_G009286</name>
</gene>
<proteinExistence type="inferred from homology"/>
<evidence type="ECO:0000259" key="6">
    <source>
        <dbReference type="PROSITE" id="PS51686"/>
    </source>
</evidence>
<dbReference type="PANTHER" id="PTHR22807">
    <property type="entry name" value="NOP2 YEAST -RELATED NOL1/NOP2/FMU SUN DOMAIN-CONTAINING"/>
    <property type="match status" value="1"/>
</dbReference>
<dbReference type="Proteomes" id="UP000747542">
    <property type="component" value="Unassembled WGS sequence"/>
</dbReference>
<dbReference type="Pfam" id="PF01472">
    <property type="entry name" value="PUA"/>
    <property type="match status" value="1"/>
</dbReference>
<evidence type="ECO:0000256" key="2">
    <source>
        <dbReference type="ARBA" id="ARBA00022679"/>
    </source>
</evidence>
<dbReference type="PROSITE" id="PS51686">
    <property type="entry name" value="SAM_MT_RSMB_NOP"/>
    <property type="match status" value="1"/>
</dbReference>
<dbReference type="GO" id="GO:0001510">
    <property type="term" value="P:RNA methylation"/>
    <property type="evidence" value="ECO:0007669"/>
    <property type="project" value="InterPro"/>
</dbReference>
<comment type="caution">
    <text evidence="7">The sequence shown here is derived from an EMBL/GenBank/DDBJ whole genome shotgun (WGS) entry which is preliminary data.</text>
</comment>
<keyword evidence="2 5" id="KW-0808">Transferase</keyword>
<feature type="binding site" evidence="5">
    <location>
        <begin position="273"/>
        <end position="279"/>
    </location>
    <ligand>
        <name>S-adenosyl-L-methionine</name>
        <dbReference type="ChEBI" id="CHEBI:59789"/>
    </ligand>
</feature>
<dbReference type="EMBL" id="JAHLQT010046319">
    <property type="protein sequence ID" value="KAG7153634.1"/>
    <property type="molecule type" value="Genomic_DNA"/>
</dbReference>
<dbReference type="Pfam" id="PF01189">
    <property type="entry name" value="Methyltr_RsmB-F"/>
    <property type="match status" value="2"/>
</dbReference>
<dbReference type="AlphaFoldDB" id="A0A8J5MJE0"/>
<feature type="active site" description="Nucleophile" evidence="5">
    <location>
        <position position="441"/>
    </location>
</feature>
<evidence type="ECO:0000313" key="7">
    <source>
        <dbReference type="EMBL" id="KAG7153634.1"/>
    </source>
</evidence>
<dbReference type="InterPro" id="IPR002478">
    <property type="entry name" value="PUA"/>
</dbReference>